<feature type="coiled-coil region" evidence="1">
    <location>
        <begin position="65"/>
        <end position="92"/>
    </location>
</feature>
<sequence>MARFSPTPTSPLNEFKVRLRQWQEQAQTHWQGLGERERFGLTAAGVVVAVLIAWSVLLAPALRTLKTAPVELEDLEAQLQQMQAQAAEVATLRQIAPVPPAQAAEALKASVDHLGAVARLELMGDRATVRFTGIGPGALQGWLVEVRSAARARPVEAQLRREGNGFTGTLILTLGGGN</sequence>
<name>A0ABW7G010_9BURK</name>
<comment type="caution">
    <text evidence="3">The sequence shown here is derived from an EMBL/GenBank/DDBJ whole genome shotgun (WGS) entry which is preliminary data.</text>
</comment>
<evidence type="ECO:0000256" key="2">
    <source>
        <dbReference type="SAM" id="Phobius"/>
    </source>
</evidence>
<evidence type="ECO:0000313" key="4">
    <source>
        <dbReference type="Proteomes" id="UP001606305"/>
    </source>
</evidence>
<dbReference type="Pfam" id="PF04612">
    <property type="entry name" value="T2SSM"/>
    <property type="match status" value="1"/>
</dbReference>
<reference evidence="3 4" key="1">
    <citation type="submission" date="2024-09" db="EMBL/GenBank/DDBJ databases">
        <title>Novel species of the genus Pelomonas and Roseateles isolated from streams.</title>
        <authorList>
            <person name="Lu H."/>
        </authorList>
    </citation>
    <scope>NUCLEOTIDE SEQUENCE [LARGE SCALE GENOMIC DNA]</scope>
    <source>
        <strain evidence="3 4">BYS96W</strain>
    </source>
</reference>
<keyword evidence="2" id="KW-0472">Membrane</keyword>
<gene>
    <name evidence="3" type="primary">gspM</name>
    <name evidence="3" type="ORF">ACG00X_00445</name>
</gene>
<dbReference type="InterPro" id="IPR007690">
    <property type="entry name" value="T2SS_GspM"/>
</dbReference>
<proteinExistence type="predicted"/>
<keyword evidence="1" id="KW-0175">Coiled coil</keyword>
<organism evidence="3 4">
    <name type="scientific">Pelomonas nitida</name>
    <dbReference type="NCBI Taxonomy" id="3299027"/>
    <lineage>
        <taxon>Bacteria</taxon>
        <taxon>Pseudomonadati</taxon>
        <taxon>Pseudomonadota</taxon>
        <taxon>Betaproteobacteria</taxon>
        <taxon>Burkholderiales</taxon>
        <taxon>Sphaerotilaceae</taxon>
        <taxon>Roseateles</taxon>
    </lineage>
</organism>
<dbReference type="RefSeq" id="WP_394485850.1">
    <property type="nucleotide sequence ID" value="NZ_JBIGIA010000001.1"/>
</dbReference>
<evidence type="ECO:0000313" key="3">
    <source>
        <dbReference type="EMBL" id="MFG6455294.1"/>
    </source>
</evidence>
<protein>
    <submittedName>
        <fullName evidence="3">Type II secretion system protein GspM</fullName>
    </submittedName>
</protein>
<keyword evidence="2" id="KW-1133">Transmembrane helix</keyword>
<dbReference type="Proteomes" id="UP001606305">
    <property type="component" value="Unassembled WGS sequence"/>
</dbReference>
<feature type="transmembrane region" description="Helical" evidence="2">
    <location>
        <begin position="39"/>
        <end position="59"/>
    </location>
</feature>
<evidence type="ECO:0000256" key="1">
    <source>
        <dbReference type="SAM" id="Coils"/>
    </source>
</evidence>
<keyword evidence="4" id="KW-1185">Reference proteome</keyword>
<dbReference type="EMBL" id="JBIGIA010000001">
    <property type="protein sequence ID" value="MFG6455294.1"/>
    <property type="molecule type" value="Genomic_DNA"/>
</dbReference>
<accession>A0ABW7G010</accession>
<keyword evidence="2" id="KW-0812">Transmembrane</keyword>